<dbReference type="InterPro" id="IPR001077">
    <property type="entry name" value="COMT_C"/>
</dbReference>
<evidence type="ECO:0000259" key="4">
    <source>
        <dbReference type="Pfam" id="PF00891"/>
    </source>
</evidence>
<evidence type="ECO:0000313" key="6">
    <source>
        <dbReference type="EMBL" id="TFY82517.1"/>
    </source>
</evidence>
<dbReference type="InterPro" id="IPR029063">
    <property type="entry name" value="SAM-dependent_MTases_sf"/>
</dbReference>
<dbReference type="InterPro" id="IPR036390">
    <property type="entry name" value="WH_DNA-bd_sf"/>
</dbReference>
<dbReference type="EMBL" id="SFCI01000101">
    <property type="protein sequence ID" value="TFY82517.1"/>
    <property type="molecule type" value="Genomic_DNA"/>
</dbReference>
<dbReference type="GO" id="GO:0032259">
    <property type="term" value="P:methylation"/>
    <property type="evidence" value="ECO:0007669"/>
    <property type="project" value="UniProtKB-KW"/>
</dbReference>
<proteinExistence type="predicted"/>
<keyword evidence="1" id="KW-0489">Methyltransferase</keyword>
<name>A0A4Z0A865_9AGAM</name>
<dbReference type="PROSITE" id="PS51683">
    <property type="entry name" value="SAM_OMT_II"/>
    <property type="match status" value="1"/>
</dbReference>
<dbReference type="Proteomes" id="UP000298061">
    <property type="component" value="Unassembled WGS sequence"/>
</dbReference>
<dbReference type="SUPFAM" id="SSF53335">
    <property type="entry name" value="S-adenosyl-L-methionine-dependent methyltransferases"/>
    <property type="match status" value="1"/>
</dbReference>
<feature type="domain" description="O-methyltransferase dimerisation" evidence="5">
    <location>
        <begin position="88"/>
        <end position="156"/>
    </location>
</feature>
<dbReference type="PANTHER" id="PTHR43712">
    <property type="entry name" value="PUTATIVE (AFU_ORTHOLOGUE AFUA_4G14580)-RELATED"/>
    <property type="match status" value="1"/>
</dbReference>
<comment type="caution">
    <text evidence="6">The sequence shown here is derived from an EMBL/GenBank/DDBJ whole genome shotgun (WGS) entry which is preliminary data.</text>
</comment>
<dbReference type="InterPro" id="IPR036388">
    <property type="entry name" value="WH-like_DNA-bd_sf"/>
</dbReference>
<sequence length="462" mass="49462">MASPSPLKQLANLIVASVERIDAACNTQGVSFPSLDEPISPSSEEIRHQPDVSQAINVIVAAATQLIATARVPTISVVTLGLQWAAISSLGVANDTNIPEILREAGPQGLHVNEIAKKNGLDPARIGRVLRTLATIHVFKEVKPDVFANNALSSVLDTGKPIEALLEDPMGKHDGTSGIPAIVGHTTDEVYRAGTQLSTVLRDPKWGHSQEPTEAALNKAFNTPLPPFEWLELPENAYRLRRFGVGMDGTSKIFPAGAVLQVADVAGGIGSVSMIIAKAYPHLKIFVEDREQVVPEAKKFWDSSLPDALSSGRVSLVPIDMFAAQPAVGQNADLYILRQILHDWSDKYAAKILTQLRAAAGSKSKLLVIESILSYACEQPADELTISGAQAKVVAPAPLLPNFGGAGAPSYFGDLLMLAIQNGQERTLLHFSNLLKSTGWELKEVRRPPTGIGHSYLVSMPV</sequence>
<keyword evidence="7" id="KW-1185">Reference proteome</keyword>
<evidence type="ECO:0000259" key="5">
    <source>
        <dbReference type="Pfam" id="PF08100"/>
    </source>
</evidence>
<dbReference type="PANTHER" id="PTHR43712:SF2">
    <property type="entry name" value="O-METHYLTRANSFERASE CICE"/>
    <property type="match status" value="1"/>
</dbReference>
<dbReference type="Gene3D" id="1.10.10.10">
    <property type="entry name" value="Winged helix-like DNA-binding domain superfamily/Winged helix DNA-binding domain"/>
    <property type="match status" value="1"/>
</dbReference>
<dbReference type="InterPro" id="IPR016461">
    <property type="entry name" value="COMT-like"/>
</dbReference>
<dbReference type="Pfam" id="PF00891">
    <property type="entry name" value="Methyltransf_2"/>
    <property type="match status" value="1"/>
</dbReference>
<evidence type="ECO:0000313" key="7">
    <source>
        <dbReference type="Proteomes" id="UP000298061"/>
    </source>
</evidence>
<reference evidence="6 7" key="1">
    <citation type="submission" date="2019-02" db="EMBL/GenBank/DDBJ databases">
        <title>Genome sequencing of the rare red list fungi Hericium alpestre (H. flagellum).</title>
        <authorList>
            <person name="Buettner E."/>
            <person name="Kellner H."/>
        </authorList>
    </citation>
    <scope>NUCLEOTIDE SEQUENCE [LARGE SCALE GENOMIC DNA]</scope>
    <source>
        <strain evidence="6 7">DSM 108284</strain>
    </source>
</reference>
<evidence type="ECO:0000256" key="1">
    <source>
        <dbReference type="ARBA" id="ARBA00022603"/>
    </source>
</evidence>
<protein>
    <submittedName>
        <fullName evidence="6">Uncharacterized protein</fullName>
    </submittedName>
</protein>
<keyword evidence="2" id="KW-0808">Transferase</keyword>
<gene>
    <name evidence="6" type="ORF">EWM64_g1487</name>
</gene>
<dbReference type="OrthoDB" id="2410195at2759"/>
<evidence type="ECO:0000256" key="3">
    <source>
        <dbReference type="ARBA" id="ARBA00022691"/>
    </source>
</evidence>
<dbReference type="Gene3D" id="3.40.50.150">
    <property type="entry name" value="Vaccinia Virus protein VP39"/>
    <property type="match status" value="1"/>
</dbReference>
<dbReference type="InterPro" id="IPR012967">
    <property type="entry name" value="COMT_dimerisation"/>
</dbReference>
<dbReference type="GO" id="GO:0008171">
    <property type="term" value="F:O-methyltransferase activity"/>
    <property type="evidence" value="ECO:0007669"/>
    <property type="project" value="InterPro"/>
</dbReference>
<dbReference type="Pfam" id="PF08100">
    <property type="entry name" value="Dimerisation"/>
    <property type="match status" value="1"/>
</dbReference>
<feature type="domain" description="O-methyltransferase C-terminal" evidence="4">
    <location>
        <begin position="259"/>
        <end position="440"/>
    </location>
</feature>
<dbReference type="SUPFAM" id="SSF46785">
    <property type="entry name" value="Winged helix' DNA-binding domain"/>
    <property type="match status" value="1"/>
</dbReference>
<keyword evidence="3" id="KW-0949">S-adenosyl-L-methionine</keyword>
<organism evidence="6 7">
    <name type="scientific">Hericium alpestre</name>
    <dbReference type="NCBI Taxonomy" id="135208"/>
    <lineage>
        <taxon>Eukaryota</taxon>
        <taxon>Fungi</taxon>
        <taxon>Dikarya</taxon>
        <taxon>Basidiomycota</taxon>
        <taxon>Agaricomycotina</taxon>
        <taxon>Agaricomycetes</taxon>
        <taxon>Russulales</taxon>
        <taxon>Hericiaceae</taxon>
        <taxon>Hericium</taxon>
    </lineage>
</organism>
<dbReference type="AlphaFoldDB" id="A0A4Z0A865"/>
<accession>A0A4Z0A865</accession>
<evidence type="ECO:0000256" key="2">
    <source>
        <dbReference type="ARBA" id="ARBA00022679"/>
    </source>
</evidence>